<feature type="transmembrane region" description="Helical" evidence="2">
    <location>
        <begin position="384"/>
        <end position="406"/>
    </location>
</feature>
<dbReference type="Pfam" id="PF01569">
    <property type="entry name" value="PAP2"/>
    <property type="match status" value="1"/>
</dbReference>
<organism evidence="4">
    <name type="scientific">Bifidobacterium fermentum</name>
    <dbReference type="NCBI Taxonomy" id="3059035"/>
    <lineage>
        <taxon>Bacteria</taxon>
        <taxon>Bacillati</taxon>
        <taxon>Actinomycetota</taxon>
        <taxon>Actinomycetes</taxon>
        <taxon>Bifidobacteriales</taxon>
        <taxon>Bifidobacteriaceae</taxon>
        <taxon>Bifidobacterium</taxon>
    </lineage>
</organism>
<dbReference type="SMART" id="SM00014">
    <property type="entry name" value="acidPPc"/>
    <property type="match status" value="1"/>
</dbReference>
<keyword evidence="2" id="KW-0472">Membrane</keyword>
<dbReference type="InterPro" id="IPR036938">
    <property type="entry name" value="PAP2/HPO_sf"/>
</dbReference>
<feature type="region of interest" description="Disordered" evidence="1">
    <location>
        <begin position="300"/>
        <end position="366"/>
    </location>
</feature>
<protein>
    <submittedName>
        <fullName evidence="4">Phosphatase PAP2 family protein</fullName>
    </submittedName>
</protein>
<name>A0AB39UEY3_9BIFI</name>
<sequence>MTKAFLSAMNATASTGTAKNYYSYPRPYIDRPNYLGESLNMGELKSTLNIQQVQAYVDQGQYVGLAASGSFPSGHTTFAFTQGAGLATILPEFGTQIMTRVSEAGNNRIVLGVHYPLDIMGGHIAGQYGVATALSDPTVASQAAARTELVNYLTDECAANNYGSTLSACIGKTGATSTNEYSNSFTDDVVSAPVNSPSSAVAAYTARMSYGFQSDASQKASVQVPSAAINLLRNVPAYKGLNDTQLKQILAMTENTRVYPLESSAQGWGQINLAAAYSAKVTLSADGTVQSVAAGQSAASVVRQQTNDSDGNQGGSGTNDGSGTSNAKGGTSNSTSGTSSKTASNAKKSATTAKKPQPIASVSGQGVVDASGKNASLAKTGSNVGLVVSIAAMLAVAGSAVSLTVMRMKRGH</sequence>
<feature type="domain" description="Phosphatidic acid phosphatase type 2/haloperoxidase" evidence="3">
    <location>
        <begin position="2"/>
        <end position="134"/>
    </location>
</feature>
<evidence type="ECO:0000256" key="1">
    <source>
        <dbReference type="SAM" id="MobiDB-lite"/>
    </source>
</evidence>
<proteinExistence type="predicted"/>
<feature type="compositionally biased region" description="Low complexity" evidence="1">
    <location>
        <begin position="321"/>
        <end position="355"/>
    </location>
</feature>
<dbReference type="RefSeq" id="WP_369343196.1">
    <property type="nucleotide sequence ID" value="NZ_CP129675.1"/>
</dbReference>
<feature type="compositionally biased region" description="Low complexity" evidence="1">
    <location>
        <begin position="300"/>
        <end position="311"/>
    </location>
</feature>
<accession>A0AB39UEY3</accession>
<evidence type="ECO:0000259" key="3">
    <source>
        <dbReference type="SMART" id="SM00014"/>
    </source>
</evidence>
<keyword evidence="2" id="KW-0812">Transmembrane</keyword>
<dbReference type="SUPFAM" id="SSF48317">
    <property type="entry name" value="Acid phosphatase/Vanadium-dependent haloperoxidase"/>
    <property type="match status" value="1"/>
</dbReference>
<reference evidence="4" key="1">
    <citation type="submission" date="2023-07" db="EMBL/GenBank/DDBJ databases">
        <title>Bifidobacterium aquikefiriaerophilum sp. nov. and Bifidobacterium eccum sp. nov., isolated from water kefir.</title>
        <authorList>
            <person name="Breselge S."/>
            <person name="Bellassi P."/>
            <person name="Barcenilla C."/>
            <person name="Alvarez-Ordonez A."/>
            <person name="Morelli L."/>
            <person name="Cotter P.D."/>
        </authorList>
    </citation>
    <scope>NUCLEOTIDE SEQUENCE</scope>
    <source>
        <strain evidence="4">WK048_4_13</strain>
    </source>
</reference>
<gene>
    <name evidence="4" type="ORF">QN217_04525</name>
</gene>
<evidence type="ECO:0000256" key="2">
    <source>
        <dbReference type="SAM" id="Phobius"/>
    </source>
</evidence>
<dbReference type="InterPro" id="IPR000326">
    <property type="entry name" value="PAP2/HPO"/>
</dbReference>
<dbReference type="Gene3D" id="1.20.144.10">
    <property type="entry name" value="Phosphatidic acid phosphatase type 2/haloperoxidase"/>
    <property type="match status" value="1"/>
</dbReference>
<evidence type="ECO:0000313" key="4">
    <source>
        <dbReference type="EMBL" id="XDS47590.1"/>
    </source>
</evidence>
<keyword evidence="2" id="KW-1133">Transmembrane helix</keyword>
<dbReference type="AlphaFoldDB" id="A0AB39UEY3"/>
<dbReference type="EMBL" id="CP129675">
    <property type="protein sequence ID" value="XDS47590.1"/>
    <property type="molecule type" value="Genomic_DNA"/>
</dbReference>